<organism evidence="1 2">
    <name type="scientific">Argiope bruennichi</name>
    <name type="common">Wasp spider</name>
    <name type="synonym">Aranea bruennichi</name>
    <dbReference type="NCBI Taxonomy" id="94029"/>
    <lineage>
        <taxon>Eukaryota</taxon>
        <taxon>Metazoa</taxon>
        <taxon>Ecdysozoa</taxon>
        <taxon>Arthropoda</taxon>
        <taxon>Chelicerata</taxon>
        <taxon>Arachnida</taxon>
        <taxon>Araneae</taxon>
        <taxon>Araneomorphae</taxon>
        <taxon>Entelegynae</taxon>
        <taxon>Araneoidea</taxon>
        <taxon>Araneidae</taxon>
        <taxon>Argiope</taxon>
    </lineage>
</organism>
<reference evidence="1" key="1">
    <citation type="journal article" date="2020" name="bioRxiv">
        <title>Chromosome-level reference genome of the European wasp spider Argiope bruennichi: a resource for studies on range expansion and evolutionary adaptation.</title>
        <authorList>
            <person name="Sheffer M.M."/>
            <person name="Hoppe A."/>
            <person name="Krehenwinkel H."/>
            <person name="Uhl G."/>
            <person name="Kuss A.W."/>
            <person name="Jensen L."/>
            <person name="Jensen C."/>
            <person name="Gillespie R.G."/>
            <person name="Hoff K.J."/>
            <person name="Prost S."/>
        </authorList>
    </citation>
    <scope>NUCLEOTIDE SEQUENCE</scope>
</reference>
<comment type="caution">
    <text evidence="1">The sequence shown here is derived from an EMBL/GenBank/DDBJ whole genome shotgun (WGS) entry which is preliminary data.</text>
</comment>
<proteinExistence type="predicted"/>
<evidence type="ECO:0000313" key="1">
    <source>
        <dbReference type="EMBL" id="KAF8796471.1"/>
    </source>
</evidence>
<reference evidence="1" key="2">
    <citation type="submission" date="2020-06" db="EMBL/GenBank/DDBJ databases">
        <authorList>
            <person name="Sheffer M."/>
        </authorList>
    </citation>
    <scope>NUCLEOTIDE SEQUENCE</scope>
</reference>
<evidence type="ECO:0000313" key="2">
    <source>
        <dbReference type="Proteomes" id="UP000807504"/>
    </source>
</evidence>
<keyword evidence="2" id="KW-1185">Reference proteome</keyword>
<dbReference type="Proteomes" id="UP000807504">
    <property type="component" value="Unassembled WGS sequence"/>
</dbReference>
<sequence>MKTNKSQQINLNKLFLDLLVTCCEISEESLLTGDCIKGKKKKKKRKMILELFGKLKTRRQFKEHVTN</sequence>
<protein>
    <submittedName>
        <fullName evidence="1">Uncharacterized protein</fullName>
    </submittedName>
</protein>
<dbReference type="AlphaFoldDB" id="A0A8T0FZK2"/>
<name>A0A8T0FZK2_ARGBR</name>
<accession>A0A8T0FZK2</accession>
<gene>
    <name evidence="1" type="ORF">HNY73_000841</name>
</gene>
<dbReference type="EMBL" id="JABXBU010000001">
    <property type="protein sequence ID" value="KAF8796471.1"/>
    <property type="molecule type" value="Genomic_DNA"/>
</dbReference>